<sequence>MGAAFVRGAGLRGIWVGHGTWPEHEHGAEHVVGHVAGHVLDGIAILAAASR</sequence>
<reference evidence="1" key="1">
    <citation type="submission" date="2022-06" db="EMBL/GenBank/DDBJ databases">
        <title>Sequencing the genomes of 1000 actinobacteria strains.</title>
        <authorList>
            <person name="Klenk H.-P."/>
        </authorList>
    </citation>
    <scope>NUCLEOTIDE SEQUENCE</scope>
    <source>
        <strain evidence="1">DSM 46694</strain>
    </source>
</reference>
<protein>
    <submittedName>
        <fullName evidence="1">Uncharacterized protein</fullName>
    </submittedName>
</protein>
<comment type="caution">
    <text evidence="1">The sequence shown here is derived from an EMBL/GenBank/DDBJ whole genome shotgun (WGS) entry which is preliminary data.</text>
</comment>
<evidence type="ECO:0000313" key="1">
    <source>
        <dbReference type="EMBL" id="MCP2354502.1"/>
    </source>
</evidence>
<dbReference type="RefSeq" id="WP_253740980.1">
    <property type="nucleotide sequence ID" value="NZ_BAABKA010000048.1"/>
</dbReference>
<name>A0A9X2JYS2_9ACTN</name>
<gene>
    <name evidence="1" type="ORF">HD597_001522</name>
</gene>
<keyword evidence="2" id="KW-1185">Reference proteome</keyword>
<proteinExistence type="predicted"/>
<accession>A0A9X2JYS2</accession>
<dbReference type="AlphaFoldDB" id="A0A9X2JYS2"/>
<dbReference type="EMBL" id="JAMZEB010000002">
    <property type="protein sequence ID" value="MCP2354502.1"/>
    <property type="molecule type" value="Genomic_DNA"/>
</dbReference>
<organism evidence="1 2">
    <name type="scientific">Nonomuraea thailandensis</name>
    <dbReference type="NCBI Taxonomy" id="1188745"/>
    <lineage>
        <taxon>Bacteria</taxon>
        <taxon>Bacillati</taxon>
        <taxon>Actinomycetota</taxon>
        <taxon>Actinomycetes</taxon>
        <taxon>Streptosporangiales</taxon>
        <taxon>Streptosporangiaceae</taxon>
        <taxon>Nonomuraea</taxon>
    </lineage>
</organism>
<dbReference type="Proteomes" id="UP001139648">
    <property type="component" value="Unassembled WGS sequence"/>
</dbReference>
<evidence type="ECO:0000313" key="2">
    <source>
        <dbReference type="Proteomes" id="UP001139648"/>
    </source>
</evidence>